<organism evidence="1 2">
    <name type="scientific">Aspergillus tanneri</name>
    <dbReference type="NCBI Taxonomy" id="1220188"/>
    <lineage>
        <taxon>Eukaryota</taxon>
        <taxon>Fungi</taxon>
        <taxon>Dikarya</taxon>
        <taxon>Ascomycota</taxon>
        <taxon>Pezizomycotina</taxon>
        <taxon>Eurotiomycetes</taxon>
        <taxon>Eurotiomycetidae</taxon>
        <taxon>Eurotiales</taxon>
        <taxon>Aspergillaceae</taxon>
        <taxon>Aspergillus</taxon>
        <taxon>Aspergillus subgen. Circumdati</taxon>
    </lineage>
</organism>
<dbReference type="AlphaFoldDB" id="A0A4S3JM11"/>
<protein>
    <submittedName>
        <fullName evidence="1">Uncharacterized protein</fullName>
    </submittedName>
</protein>
<sequence>MLDEQDTFNVNLSAHRRTEVSVEVHSWSFVSDVELQAEKCGYDKFLNEALTLSPPKGVKFPSVPNPKREGCVVEDEIACAVYRIYRKLFMFRRLTILRS</sequence>
<dbReference type="VEuPathDB" id="FungiDB:EYZ11_004787"/>
<reference evidence="1 2" key="1">
    <citation type="submission" date="2019-03" db="EMBL/GenBank/DDBJ databases">
        <title>The genome sequence of a newly discovered highly antifungal drug resistant Aspergillus species, Aspergillus tanneri NIH 1004.</title>
        <authorList>
            <person name="Mounaud S."/>
            <person name="Singh I."/>
            <person name="Joardar V."/>
            <person name="Pakala S."/>
            <person name="Pakala S."/>
            <person name="Venepally P."/>
            <person name="Hoover J."/>
            <person name="Nierman W."/>
            <person name="Chung J."/>
            <person name="Losada L."/>
        </authorList>
    </citation>
    <scope>NUCLEOTIDE SEQUENCE [LARGE SCALE GENOMIC DNA]</scope>
    <source>
        <strain evidence="1 2">NIH1004</strain>
    </source>
</reference>
<dbReference type="EMBL" id="SOSA01000144">
    <property type="protein sequence ID" value="THC95748.1"/>
    <property type="molecule type" value="Genomic_DNA"/>
</dbReference>
<keyword evidence="2" id="KW-1185">Reference proteome</keyword>
<accession>A0A4S3JM11</accession>
<evidence type="ECO:0000313" key="2">
    <source>
        <dbReference type="Proteomes" id="UP000308092"/>
    </source>
</evidence>
<name>A0A4S3JM11_9EURO</name>
<gene>
    <name evidence="1" type="ORF">EYZ11_004787</name>
</gene>
<evidence type="ECO:0000313" key="1">
    <source>
        <dbReference type="EMBL" id="THC95748.1"/>
    </source>
</evidence>
<comment type="caution">
    <text evidence="1">The sequence shown here is derived from an EMBL/GenBank/DDBJ whole genome shotgun (WGS) entry which is preliminary data.</text>
</comment>
<dbReference type="Proteomes" id="UP000308092">
    <property type="component" value="Unassembled WGS sequence"/>
</dbReference>
<proteinExistence type="predicted"/>
<dbReference type="STRING" id="1220188.A0A4S3JM11"/>